<evidence type="ECO:0000313" key="1">
    <source>
        <dbReference type="EMBL" id="PON92636.1"/>
    </source>
</evidence>
<dbReference type="Proteomes" id="UP000237000">
    <property type="component" value="Unassembled WGS sequence"/>
</dbReference>
<proteinExistence type="predicted"/>
<comment type="caution">
    <text evidence="1">The sequence shown here is derived from an EMBL/GenBank/DDBJ whole genome shotgun (WGS) entry which is preliminary data.</text>
</comment>
<evidence type="ECO:0000313" key="2">
    <source>
        <dbReference type="Proteomes" id="UP000237000"/>
    </source>
</evidence>
<organism evidence="1 2">
    <name type="scientific">Trema orientale</name>
    <name type="common">Charcoal tree</name>
    <name type="synonym">Celtis orientalis</name>
    <dbReference type="NCBI Taxonomy" id="63057"/>
    <lineage>
        <taxon>Eukaryota</taxon>
        <taxon>Viridiplantae</taxon>
        <taxon>Streptophyta</taxon>
        <taxon>Embryophyta</taxon>
        <taxon>Tracheophyta</taxon>
        <taxon>Spermatophyta</taxon>
        <taxon>Magnoliopsida</taxon>
        <taxon>eudicotyledons</taxon>
        <taxon>Gunneridae</taxon>
        <taxon>Pentapetalae</taxon>
        <taxon>rosids</taxon>
        <taxon>fabids</taxon>
        <taxon>Rosales</taxon>
        <taxon>Cannabaceae</taxon>
        <taxon>Trema</taxon>
    </lineage>
</organism>
<dbReference type="InParanoid" id="A0A2P5F4C3"/>
<gene>
    <name evidence="1" type="ORF">TorRG33x02_114960</name>
</gene>
<sequence length="58" mass="6750">PHVAPFKRGYVGLVRVFPLGPLKTHPPLRFFCHFNFIKTPSFDLLPQFLSFLSVRTHK</sequence>
<reference evidence="2" key="1">
    <citation type="submission" date="2016-06" db="EMBL/GenBank/DDBJ databases">
        <title>Parallel loss of symbiosis genes in relatives of nitrogen-fixing non-legume Parasponia.</title>
        <authorList>
            <person name="Van Velzen R."/>
            <person name="Holmer R."/>
            <person name="Bu F."/>
            <person name="Rutten L."/>
            <person name="Van Zeijl A."/>
            <person name="Liu W."/>
            <person name="Santuari L."/>
            <person name="Cao Q."/>
            <person name="Sharma T."/>
            <person name="Shen D."/>
            <person name="Roswanjaya Y."/>
            <person name="Wardhani T."/>
            <person name="Kalhor M.S."/>
            <person name="Jansen J."/>
            <person name="Van den Hoogen J."/>
            <person name="Gungor B."/>
            <person name="Hartog M."/>
            <person name="Hontelez J."/>
            <person name="Verver J."/>
            <person name="Yang W.-C."/>
            <person name="Schijlen E."/>
            <person name="Repin R."/>
            <person name="Schilthuizen M."/>
            <person name="Schranz E."/>
            <person name="Heidstra R."/>
            <person name="Miyata K."/>
            <person name="Fedorova E."/>
            <person name="Kohlen W."/>
            <person name="Bisseling T."/>
            <person name="Smit S."/>
            <person name="Geurts R."/>
        </authorList>
    </citation>
    <scope>NUCLEOTIDE SEQUENCE [LARGE SCALE GENOMIC DNA]</scope>
    <source>
        <strain evidence="2">cv. RG33-2</strain>
    </source>
</reference>
<feature type="non-terminal residue" evidence="1">
    <location>
        <position position="1"/>
    </location>
</feature>
<accession>A0A2P5F4C3</accession>
<name>A0A2P5F4C3_TREOI</name>
<dbReference type="EMBL" id="JXTC01000063">
    <property type="protein sequence ID" value="PON92636.1"/>
    <property type="molecule type" value="Genomic_DNA"/>
</dbReference>
<protein>
    <submittedName>
        <fullName evidence="1">Uncharacterized protein</fullName>
    </submittedName>
</protein>
<keyword evidence="2" id="KW-1185">Reference proteome</keyword>
<dbReference type="AlphaFoldDB" id="A0A2P5F4C3"/>